<evidence type="ECO:0000313" key="2">
    <source>
        <dbReference type="Proteomes" id="UP001566331"/>
    </source>
</evidence>
<comment type="caution">
    <text evidence="1">The sequence shown here is derived from an EMBL/GenBank/DDBJ whole genome shotgun (WGS) entry which is preliminary data.</text>
</comment>
<dbReference type="RefSeq" id="WP_370563914.1">
    <property type="nucleotide sequence ID" value="NZ_JBFWIB010000005.1"/>
</dbReference>
<dbReference type="Proteomes" id="UP001566331">
    <property type="component" value="Unassembled WGS sequence"/>
</dbReference>
<dbReference type="InterPro" id="IPR011749">
    <property type="entry name" value="CHP02243"/>
</dbReference>
<protein>
    <submittedName>
        <fullName evidence="1">Baseplate assembly protein</fullName>
    </submittedName>
</protein>
<gene>
    <name evidence="1" type="ORF">AB6713_08170</name>
</gene>
<keyword evidence="2" id="KW-1185">Reference proteome</keyword>
<reference evidence="1 2" key="1">
    <citation type="submission" date="2024-07" db="EMBL/GenBank/DDBJ databases">
        <title>Luteimonas salilacus sp. nov., isolated from the shore soil of Salt Lake in Tibet of China.</title>
        <authorList>
            <person name="Zhang X."/>
            <person name="Li A."/>
        </authorList>
    </citation>
    <scope>NUCLEOTIDE SEQUENCE [LARGE SCALE GENOMIC DNA]</scope>
    <source>
        <strain evidence="1 2">B3-2-R+30</strain>
    </source>
</reference>
<accession>A0ABV4HPT0</accession>
<dbReference type="NCBIfam" id="TIGR02243">
    <property type="entry name" value="putative baseplate assembly protein"/>
    <property type="match status" value="1"/>
</dbReference>
<name>A0ABV4HPT0_9GAMM</name>
<proteinExistence type="predicted"/>
<evidence type="ECO:0000313" key="1">
    <source>
        <dbReference type="EMBL" id="MEZ0474593.1"/>
    </source>
</evidence>
<sequence length="1030" mass="109949">MKRLDPPDIDSRDTADVIRQTSTLARKLSGWSPPEDEADAGTALIGAFATMAQQVITRLNQMPNRHFLAYLRMLGLQPRPPRAAEVPLTFTPSAGAQQVRVPAGTQVRGQHHDGTSATFYTSDALELLPSRKQGLLRAITYQPDIDYISVDTAKATGREAGYYSLFTGSDFVEHAIYLAADDVLTIADATIELSIVFSSEDDAESWQELQEISGTEPRPFVLLEYFHDDGVQTGWKPLDPAPGSVTEGSDGSGNYCFQFDRPADMASCALPIASEATRACWIRARLTAWPSDAIPAWCDVTLSTAESVEIPDTAPDQIQFNGVPIDTSKDYYPLGQQPAFNDCCTLVYCALPSASDATVTLHVAVSEANADLQTNDDPTLAWEIGNGDTWTAIDPEFGADDVAILKASGTATFSLPAAAAGTDSPALRVRLASGDYGKGIFVVASDGTRDGTRVVDNGYRPPILTSITARASYTPSATPVCVTDNGEGRQLEDFEQPLVPFQLRDDQEPAFYLAFGESLGQASVSMYLEVGPLSLKGVTRSELQALQGGGEPAEVQWEYYSATFADWQLLEVIDGTHGFAQGGFLRFVAPADHARSAQFGSAPLYWLRVRLVSGGYKVPPRAGRVLLNSVAASNARTIRDEVLGSSHQTPGQTFVLAHTPVLADPELVVCEPTPPSDDESAQPGVEFDPLAVAPASARSWVDDAGGTETAADLGAAWVRWKQVGSFAASGPQDRHYTLDHENGTVTFGDGRNGMAPPAGKNNVVMACYRSGGGAAGNLPAGAIDQLVTAVAHVATVDNFIASSGGADGEDSDAVMDWGPRVLRHRGRATARQDYEDLARQGFPQLAKVSAITPSFDPTEGAGSTRGAGHVLLAVVPDDDSDRPAPSLGLLQQIGDYLRARMPPAVQLSLSGPDWLVVNVDVTVIAKRMDRTGALEDEVGQALRRFLNPLSGGFDRTGWALGQIVHDSDLIRYLVAQPGIDSVSKLDVTRAPMVHRAGHDDMLEKTADKRLTVLLVCSGDHRVKALSPGSA</sequence>
<dbReference type="EMBL" id="JBFWIC010000008">
    <property type="protein sequence ID" value="MEZ0474593.1"/>
    <property type="molecule type" value="Genomic_DNA"/>
</dbReference>
<organism evidence="1 2">
    <name type="scientific">Luteimonas salinilitoris</name>
    <dbReference type="NCBI Taxonomy" id="3237697"/>
    <lineage>
        <taxon>Bacteria</taxon>
        <taxon>Pseudomonadati</taxon>
        <taxon>Pseudomonadota</taxon>
        <taxon>Gammaproteobacteria</taxon>
        <taxon>Lysobacterales</taxon>
        <taxon>Lysobacteraceae</taxon>
        <taxon>Luteimonas</taxon>
    </lineage>
</organism>